<name>A0A6S7J699_PARCT</name>
<keyword evidence="4" id="KW-1185">Reference proteome</keyword>
<feature type="region of interest" description="Disordered" evidence="2">
    <location>
        <begin position="1"/>
        <end position="45"/>
    </location>
</feature>
<keyword evidence="1" id="KW-0175">Coiled coil</keyword>
<dbReference type="Proteomes" id="UP001152795">
    <property type="component" value="Unassembled WGS sequence"/>
</dbReference>
<protein>
    <submittedName>
        <fullName evidence="3">Uncharacterized protein</fullName>
    </submittedName>
</protein>
<reference evidence="3" key="1">
    <citation type="submission" date="2020-04" db="EMBL/GenBank/DDBJ databases">
        <authorList>
            <person name="Alioto T."/>
            <person name="Alioto T."/>
            <person name="Gomez Garrido J."/>
        </authorList>
    </citation>
    <scope>NUCLEOTIDE SEQUENCE</scope>
    <source>
        <strain evidence="3">A484AB</strain>
    </source>
</reference>
<dbReference type="PANTHER" id="PTHR11505">
    <property type="entry name" value="L1 TRANSPOSABLE ELEMENT-RELATED"/>
    <property type="match status" value="1"/>
</dbReference>
<evidence type="ECO:0000256" key="1">
    <source>
        <dbReference type="SAM" id="Coils"/>
    </source>
</evidence>
<dbReference type="OrthoDB" id="7417618at2759"/>
<evidence type="ECO:0000256" key="2">
    <source>
        <dbReference type="SAM" id="MobiDB-lite"/>
    </source>
</evidence>
<dbReference type="InterPro" id="IPR004244">
    <property type="entry name" value="Transposase_22"/>
</dbReference>
<dbReference type="EMBL" id="CACRXK020013636">
    <property type="protein sequence ID" value="CAB4025494.1"/>
    <property type="molecule type" value="Genomic_DNA"/>
</dbReference>
<organism evidence="3 4">
    <name type="scientific">Paramuricea clavata</name>
    <name type="common">Red gorgonian</name>
    <name type="synonym">Violescent sea-whip</name>
    <dbReference type="NCBI Taxonomy" id="317549"/>
    <lineage>
        <taxon>Eukaryota</taxon>
        <taxon>Metazoa</taxon>
        <taxon>Cnidaria</taxon>
        <taxon>Anthozoa</taxon>
        <taxon>Octocorallia</taxon>
        <taxon>Malacalcyonacea</taxon>
        <taxon>Plexauridae</taxon>
        <taxon>Paramuricea</taxon>
    </lineage>
</organism>
<accession>A0A6S7J699</accession>
<evidence type="ECO:0000313" key="3">
    <source>
        <dbReference type="EMBL" id="CAB4025494.1"/>
    </source>
</evidence>
<sequence>MASKKQAGKRTAQSLNISSTSTPTKPVRSKLSKANSEENIVDQSEDGETINLKSIHDMMKAMMKKLEKLDSIDTRVKTVESDLKSVKESIEFAHTEVRELKKDNKTRKKTDETTKEQIEKLEKENEILNKSVIDLKSRSMRDNLIFYNIPESKDEDTTNIIHKLLEEKLHLEDASKKIKIDRSHRLGRQKQAAEKPRPIIAKFNFYQDRENICLNAKKLRGSNIAIGEQFPDEIVKIRRELYPELKKAREAGKKAKLVRDKLIIEGQVFYKPT</sequence>
<feature type="coiled-coil region" evidence="1">
    <location>
        <begin position="83"/>
        <end position="138"/>
    </location>
</feature>
<comment type="caution">
    <text evidence="3">The sequence shown here is derived from an EMBL/GenBank/DDBJ whole genome shotgun (WGS) entry which is preliminary data.</text>
</comment>
<proteinExistence type="predicted"/>
<gene>
    <name evidence="3" type="ORF">PACLA_8A086648</name>
</gene>
<feature type="compositionally biased region" description="Polar residues" evidence="2">
    <location>
        <begin position="11"/>
        <end position="24"/>
    </location>
</feature>
<evidence type="ECO:0000313" key="4">
    <source>
        <dbReference type="Proteomes" id="UP001152795"/>
    </source>
</evidence>
<dbReference type="AlphaFoldDB" id="A0A6S7J699"/>
<dbReference type="Gene3D" id="3.30.70.1820">
    <property type="entry name" value="L1 transposable element, RRM domain"/>
    <property type="match status" value="1"/>
</dbReference>